<evidence type="ECO:0000313" key="3">
    <source>
        <dbReference type="EMBL" id="TWU24607.1"/>
    </source>
</evidence>
<gene>
    <name evidence="3" type="ORF">Pla144_34920</name>
</gene>
<protein>
    <recommendedName>
        <fullName evidence="2">Ice-binding protein C-terminal domain-containing protein</fullName>
    </recommendedName>
</protein>
<evidence type="ECO:0000259" key="2">
    <source>
        <dbReference type="Pfam" id="PF07589"/>
    </source>
</evidence>
<feature type="domain" description="Ice-binding protein C-terminal" evidence="2">
    <location>
        <begin position="193"/>
        <end position="215"/>
    </location>
</feature>
<dbReference type="Pfam" id="PF07589">
    <property type="entry name" value="PEP-CTERM"/>
    <property type="match status" value="1"/>
</dbReference>
<dbReference type="RefSeq" id="WP_146451839.1">
    <property type="nucleotide sequence ID" value="NZ_SJPS01000005.1"/>
</dbReference>
<sequence precursor="true">MKRILFGFAASICVGSIMHIPAANGALITIVNHSFEDPSLTDGVDVVDWNGWNFTLGTGGTWNINGNAFWNVPAPDGNNVGYLTNSLEPGIPAEATQSLDVNLLANSSYKLLFIVGHPIGFGATVGTEFTADLRAGGNILASVSGTGLEGSFQQVQLLFDSTGSSFIGQELSVNFYSSQPQTAFDSVQLSVTTVPEPSSALLFAFGLAAAMRFRRKRSLPQ</sequence>
<dbReference type="InterPro" id="IPR013424">
    <property type="entry name" value="Ice-binding_C"/>
</dbReference>
<dbReference type="AlphaFoldDB" id="A0A5C6CM23"/>
<dbReference type="EMBL" id="SJPS01000005">
    <property type="protein sequence ID" value="TWU24607.1"/>
    <property type="molecule type" value="Genomic_DNA"/>
</dbReference>
<comment type="caution">
    <text evidence="3">The sequence shown here is derived from an EMBL/GenBank/DDBJ whole genome shotgun (WGS) entry which is preliminary data.</text>
</comment>
<name>A0A5C6CM23_9BACT</name>
<organism evidence="3 4">
    <name type="scientific">Bythopirellula polymerisocia</name>
    <dbReference type="NCBI Taxonomy" id="2528003"/>
    <lineage>
        <taxon>Bacteria</taxon>
        <taxon>Pseudomonadati</taxon>
        <taxon>Planctomycetota</taxon>
        <taxon>Planctomycetia</taxon>
        <taxon>Pirellulales</taxon>
        <taxon>Lacipirellulaceae</taxon>
        <taxon>Bythopirellula</taxon>
    </lineage>
</organism>
<feature type="chain" id="PRO_5022905990" description="Ice-binding protein C-terminal domain-containing protein" evidence="1">
    <location>
        <begin position="26"/>
        <end position="221"/>
    </location>
</feature>
<keyword evidence="4" id="KW-1185">Reference proteome</keyword>
<reference evidence="3 4" key="1">
    <citation type="submission" date="2019-02" db="EMBL/GenBank/DDBJ databases">
        <title>Deep-cultivation of Planctomycetes and their phenomic and genomic characterization uncovers novel biology.</title>
        <authorList>
            <person name="Wiegand S."/>
            <person name="Jogler M."/>
            <person name="Boedeker C."/>
            <person name="Pinto D."/>
            <person name="Vollmers J."/>
            <person name="Rivas-Marin E."/>
            <person name="Kohn T."/>
            <person name="Peeters S.H."/>
            <person name="Heuer A."/>
            <person name="Rast P."/>
            <person name="Oberbeckmann S."/>
            <person name="Bunk B."/>
            <person name="Jeske O."/>
            <person name="Meyerdierks A."/>
            <person name="Storesund J.E."/>
            <person name="Kallscheuer N."/>
            <person name="Luecker S."/>
            <person name="Lage O.M."/>
            <person name="Pohl T."/>
            <person name="Merkel B.J."/>
            <person name="Hornburger P."/>
            <person name="Mueller R.-W."/>
            <person name="Bruemmer F."/>
            <person name="Labrenz M."/>
            <person name="Spormann A.M."/>
            <person name="Op Den Camp H."/>
            <person name="Overmann J."/>
            <person name="Amann R."/>
            <person name="Jetten M.S.M."/>
            <person name="Mascher T."/>
            <person name="Medema M.H."/>
            <person name="Devos D.P."/>
            <person name="Kaster A.-K."/>
            <person name="Ovreas L."/>
            <person name="Rohde M."/>
            <person name="Galperin M.Y."/>
            <person name="Jogler C."/>
        </authorList>
    </citation>
    <scope>NUCLEOTIDE SEQUENCE [LARGE SCALE GENOMIC DNA]</scope>
    <source>
        <strain evidence="3 4">Pla144</strain>
    </source>
</reference>
<feature type="signal peptide" evidence="1">
    <location>
        <begin position="1"/>
        <end position="25"/>
    </location>
</feature>
<dbReference type="OrthoDB" id="10010529at2"/>
<dbReference type="Pfam" id="PF22825">
    <property type="entry name" value="HpiC1-like"/>
    <property type="match status" value="1"/>
</dbReference>
<proteinExistence type="predicted"/>
<dbReference type="NCBIfam" id="TIGR02595">
    <property type="entry name" value="PEP_CTERM"/>
    <property type="match status" value="1"/>
</dbReference>
<accession>A0A5C6CM23</accession>
<evidence type="ECO:0000256" key="1">
    <source>
        <dbReference type="SAM" id="SignalP"/>
    </source>
</evidence>
<dbReference type="InterPro" id="IPR054720">
    <property type="entry name" value="HpiC1"/>
</dbReference>
<keyword evidence="1" id="KW-0732">Signal</keyword>
<dbReference type="Proteomes" id="UP000318437">
    <property type="component" value="Unassembled WGS sequence"/>
</dbReference>
<evidence type="ECO:0000313" key="4">
    <source>
        <dbReference type="Proteomes" id="UP000318437"/>
    </source>
</evidence>